<comment type="caution">
    <text evidence="1">The sequence shown here is derived from an EMBL/GenBank/DDBJ whole genome shotgun (WGS) entry which is preliminary data.</text>
</comment>
<name>A0A1J4V5V5_9BACT</name>
<dbReference type="Proteomes" id="UP000181992">
    <property type="component" value="Unassembled WGS sequence"/>
</dbReference>
<evidence type="ECO:0000313" key="1">
    <source>
        <dbReference type="EMBL" id="OIO30657.1"/>
    </source>
</evidence>
<proteinExistence type="predicted"/>
<gene>
    <name evidence="1" type="ORF">AUJ77_02510</name>
</gene>
<sequence length="81" mass="9214">MENSSPRSRIFSCWEIPRPRLAPSRSGLAKLQAFASHPPFPFATSDKEQKGMLEKLNLPPVMKRKLQEFENSLRVLEGFVG</sequence>
<evidence type="ECO:0000313" key="2">
    <source>
        <dbReference type="Proteomes" id="UP000181992"/>
    </source>
</evidence>
<dbReference type="AlphaFoldDB" id="A0A1J4V5V5"/>
<accession>A0A1J4V5V5</accession>
<dbReference type="EMBL" id="MNVN01000015">
    <property type="protein sequence ID" value="OIO30657.1"/>
    <property type="molecule type" value="Genomic_DNA"/>
</dbReference>
<organism evidence="1 2">
    <name type="scientific">Candidatus Nomurabacteria bacterium CG1_02_43_90</name>
    <dbReference type="NCBI Taxonomy" id="1805281"/>
    <lineage>
        <taxon>Bacteria</taxon>
        <taxon>Candidatus Nomuraibacteriota</taxon>
    </lineage>
</organism>
<protein>
    <submittedName>
        <fullName evidence="1">Uncharacterized protein</fullName>
    </submittedName>
</protein>
<reference evidence="1 2" key="1">
    <citation type="journal article" date="2016" name="Environ. Microbiol.">
        <title>Genomic resolution of a cold subsurface aquifer community provides metabolic insights for novel microbes adapted to high CO concentrations.</title>
        <authorList>
            <person name="Probst A.J."/>
            <person name="Castelle C.J."/>
            <person name="Singh A."/>
            <person name="Brown C.T."/>
            <person name="Anantharaman K."/>
            <person name="Sharon I."/>
            <person name="Hug L.A."/>
            <person name="Burstein D."/>
            <person name="Emerson J.B."/>
            <person name="Thomas B.C."/>
            <person name="Banfield J.F."/>
        </authorList>
    </citation>
    <scope>NUCLEOTIDE SEQUENCE [LARGE SCALE GENOMIC DNA]</scope>
    <source>
        <strain evidence="1">CG1_02_43_90</strain>
    </source>
</reference>